<dbReference type="Pfam" id="PF01230">
    <property type="entry name" value="HIT"/>
    <property type="match status" value="1"/>
</dbReference>
<dbReference type="Gene3D" id="3.30.428.10">
    <property type="entry name" value="HIT-like"/>
    <property type="match status" value="1"/>
</dbReference>
<reference evidence="3 4" key="1">
    <citation type="submission" date="2020-09" db="EMBL/GenBank/DDBJ databases">
        <title>Diversity and distribution of actinomycetes associated with coral in the coast of Hainan.</title>
        <authorList>
            <person name="Li F."/>
        </authorList>
    </citation>
    <scope>NUCLEOTIDE SEQUENCE [LARGE SCALE GENOMIC DNA]</scope>
    <source>
        <strain evidence="3 4">HNM0947</strain>
    </source>
</reference>
<feature type="short sequence motif" description="Histidine triad motif" evidence="1">
    <location>
        <begin position="84"/>
        <end position="88"/>
    </location>
</feature>
<gene>
    <name evidence="3" type="ORF">IDM40_08410</name>
</gene>
<protein>
    <submittedName>
        <fullName evidence="3">HIT domain-containing protein</fullName>
    </submittedName>
</protein>
<sequence>MFCQIINDQAPAEVVQVWPDAIAIAPLQPVADGHRLVLPRTHVETAVTDPVVTATAARRAAQTVRPGEHMALNVGPEAGQTVPHLHIHLWPCLGAGACMPWGCPTTHRKGDSR</sequence>
<dbReference type="InterPro" id="IPR036265">
    <property type="entry name" value="HIT-like_sf"/>
</dbReference>
<dbReference type="SUPFAM" id="SSF54197">
    <property type="entry name" value="HIT-like"/>
    <property type="match status" value="1"/>
</dbReference>
<dbReference type="PRINTS" id="PR00332">
    <property type="entry name" value="HISTRIAD"/>
</dbReference>
<accession>A0ABR9P4F5</accession>
<proteinExistence type="predicted"/>
<organism evidence="3 4">
    <name type="scientific">Nocardiopsis coralli</name>
    <dbReference type="NCBI Taxonomy" id="2772213"/>
    <lineage>
        <taxon>Bacteria</taxon>
        <taxon>Bacillati</taxon>
        <taxon>Actinomycetota</taxon>
        <taxon>Actinomycetes</taxon>
        <taxon>Streptosporangiales</taxon>
        <taxon>Nocardiopsidaceae</taxon>
        <taxon>Nocardiopsis</taxon>
    </lineage>
</organism>
<dbReference type="EMBL" id="JADBGI010000006">
    <property type="protein sequence ID" value="MBE2998723.1"/>
    <property type="molecule type" value="Genomic_DNA"/>
</dbReference>
<evidence type="ECO:0000313" key="4">
    <source>
        <dbReference type="Proteomes" id="UP000806528"/>
    </source>
</evidence>
<dbReference type="InterPro" id="IPR001310">
    <property type="entry name" value="Histidine_triad_HIT"/>
</dbReference>
<dbReference type="Proteomes" id="UP000806528">
    <property type="component" value="Unassembled WGS sequence"/>
</dbReference>
<evidence type="ECO:0000256" key="1">
    <source>
        <dbReference type="PROSITE-ProRule" id="PRU00464"/>
    </source>
</evidence>
<dbReference type="InterPro" id="IPR011146">
    <property type="entry name" value="HIT-like"/>
</dbReference>
<name>A0ABR9P4F5_9ACTN</name>
<comment type="caution">
    <text evidence="3">The sequence shown here is derived from an EMBL/GenBank/DDBJ whole genome shotgun (WGS) entry which is preliminary data.</text>
</comment>
<keyword evidence="4" id="KW-1185">Reference proteome</keyword>
<dbReference type="PANTHER" id="PTHR46648:SF1">
    <property type="entry name" value="ADENOSINE 5'-MONOPHOSPHORAMIDASE HNT1"/>
    <property type="match status" value="1"/>
</dbReference>
<dbReference type="PANTHER" id="PTHR46648">
    <property type="entry name" value="HIT FAMILY PROTEIN 1"/>
    <property type="match status" value="1"/>
</dbReference>
<evidence type="ECO:0000259" key="2">
    <source>
        <dbReference type="PROSITE" id="PS51084"/>
    </source>
</evidence>
<evidence type="ECO:0000313" key="3">
    <source>
        <dbReference type="EMBL" id="MBE2998723.1"/>
    </source>
</evidence>
<dbReference type="PROSITE" id="PS51084">
    <property type="entry name" value="HIT_2"/>
    <property type="match status" value="1"/>
</dbReference>
<feature type="domain" description="HIT" evidence="2">
    <location>
        <begin position="1"/>
        <end position="99"/>
    </location>
</feature>